<evidence type="ECO:0000256" key="1">
    <source>
        <dbReference type="SAM" id="SignalP"/>
    </source>
</evidence>
<accession>A0A5P6P8I6</accession>
<sequence>MSRKLFFLATITLTALSSLSIAPTFAQGHMGSPQEQQACSRDASRLCRKDLGNDGAVQSCLMGNRAKLSKSCSKVFASHGM</sequence>
<evidence type="ECO:0000313" key="2">
    <source>
        <dbReference type="EMBL" id="QFI74699.1"/>
    </source>
</evidence>
<dbReference type="Proteomes" id="UP000325641">
    <property type="component" value="Chromosome"/>
</dbReference>
<organism evidence="2 3">
    <name type="scientific">Bradyrhizobium betae</name>
    <dbReference type="NCBI Taxonomy" id="244734"/>
    <lineage>
        <taxon>Bacteria</taxon>
        <taxon>Pseudomonadati</taxon>
        <taxon>Pseudomonadota</taxon>
        <taxon>Alphaproteobacteria</taxon>
        <taxon>Hyphomicrobiales</taxon>
        <taxon>Nitrobacteraceae</taxon>
        <taxon>Bradyrhizobium</taxon>
    </lineage>
</organism>
<dbReference type="RefSeq" id="WP_151647600.1">
    <property type="nucleotide sequence ID" value="NZ_CP044543.1"/>
</dbReference>
<dbReference type="KEGG" id="bbet:F8237_21190"/>
<dbReference type="AlphaFoldDB" id="A0A5P6P8I6"/>
<feature type="chain" id="PRO_5024925794" description="Cysteine rich repeat protein" evidence="1">
    <location>
        <begin position="27"/>
        <end position="81"/>
    </location>
</feature>
<feature type="signal peptide" evidence="1">
    <location>
        <begin position="1"/>
        <end position="26"/>
    </location>
</feature>
<dbReference type="EMBL" id="CP044543">
    <property type="protein sequence ID" value="QFI74699.1"/>
    <property type="molecule type" value="Genomic_DNA"/>
</dbReference>
<reference evidence="3" key="1">
    <citation type="submission" date="2019-10" db="EMBL/GenBank/DDBJ databases">
        <title>Complete Genome Sequence of Bradyrhizobium betae type strain PL7HG1T.</title>
        <authorList>
            <person name="Bromfield E.S.P."/>
            <person name="Cloutier S."/>
        </authorList>
    </citation>
    <scope>NUCLEOTIDE SEQUENCE [LARGE SCALE GENOMIC DNA]</scope>
    <source>
        <strain evidence="3">PL7HG1</strain>
    </source>
</reference>
<dbReference type="OrthoDB" id="8453234at2"/>
<keyword evidence="1" id="KW-0732">Signal</keyword>
<protein>
    <recommendedName>
        <fullName evidence="4">Cysteine rich repeat protein</fullName>
    </recommendedName>
</protein>
<name>A0A5P6P8I6_9BRAD</name>
<evidence type="ECO:0008006" key="4">
    <source>
        <dbReference type="Google" id="ProtNLM"/>
    </source>
</evidence>
<evidence type="ECO:0000313" key="3">
    <source>
        <dbReference type="Proteomes" id="UP000325641"/>
    </source>
</evidence>
<proteinExistence type="predicted"/>
<gene>
    <name evidence="2" type="ORF">F8237_21190</name>
</gene>